<protein>
    <submittedName>
        <fullName evidence="3">Glycosyltransferase</fullName>
        <ecNumber evidence="3">2.4.-.-</ecNumber>
    </submittedName>
</protein>
<sequence length="395" mass="44916">MHVLIIPSWYPETPEDVDGIFFRQQAQALQRSGLKIGVTAPLFRSLRGKPKSIVTGGYGIRHYVEENIPTYVYKSMYFFPRLPLDRTRWVNAGKKLFEHYVRDHGYPDIIHAHCMNFGGVLAHSLHEQTGIPYVITEHSTTYARKLIRNWQWDAMHLSAQKCASRIAVSKDFCTLLKEIYRGLEWKYIPNILSAQASESFDFSTKPQNSHFTFCSVAHLNFKKGFDILLSAFAKVLEKYPDMRLKIGGTGLAEPQLHEQAKQLNLQDSVSFLGGLQYPDVLKLMRQSDAFVLASRHETFGVVFIEALAQGLPIIATRCGGPESIVTEENGLLVPTEDIDALVQAMIDLYESRQNYHPEQLRNDCINEFGEASIVNRITEEYQKALSNNRNSVKNS</sequence>
<feature type="domain" description="Glycosyltransferase subfamily 4-like N-terminal" evidence="2">
    <location>
        <begin position="53"/>
        <end position="181"/>
    </location>
</feature>
<reference evidence="3" key="2">
    <citation type="journal article" date="2023" name="Curr. Microbiol.">
        <title>Neisseria montereyensis sp. nov., Isolated from Oropharynx of California Sea Lion (Zalophus californianus): Genomic, Phylogenetic, and Phenotypic Study.</title>
        <authorList>
            <person name="Volokhov D.V."/>
            <person name="Zagorodnyaya T.A."/>
            <person name="Furtak V.A."/>
            <person name="Nattanmai G."/>
            <person name="Randall L."/>
            <person name="Jose S."/>
            <person name="Gao Y."/>
            <person name="Gulland F.M."/>
            <person name="Eisenberg T."/>
            <person name="Delmonte P."/>
            <person name="Blom J."/>
            <person name="Mitchell K.K."/>
        </authorList>
    </citation>
    <scope>NUCLEOTIDE SEQUENCE</scope>
    <source>
        <strain evidence="3">CSL10203-ORH2</strain>
    </source>
</reference>
<evidence type="ECO:0000259" key="1">
    <source>
        <dbReference type="Pfam" id="PF00534"/>
    </source>
</evidence>
<evidence type="ECO:0000259" key="2">
    <source>
        <dbReference type="Pfam" id="PF13439"/>
    </source>
</evidence>
<proteinExistence type="predicted"/>
<feature type="domain" description="Glycosyl transferase family 1" evidence="1">
    <location>
        <begin position="202"/>
        <end position="362"/>
    </location>
</feature>
<dbReference type="InterPro" id="IPR028098">
    <property type="entry name" value="Glyco_trans_4-like_N"/>
</dbReference>
<dbReference type="Pfam" id="PF00534">
    <property type="entry name" value="Glycos_transf_1"/>
    <property type="match status" value="1"/>
</dbReference>
<dbReference type="EC" id="2.4.-.-" evidence="3"/>
<organism evidence="3 4">
    <name type="scientific">Neisseria montereyensis</name>
    <dbReference type="NCBI Taxonomy" id="2973938"/>
    <lineage>
        <taxon>Bacteria</taxon>
        <taxon>Pseudomonadati</taxon>
        <taxon>Pseudomonadota</taxon>
        <taxon>Betaproteobacteria</taxon>
        <taxon>Neisseriales</taxon>
        <taxon>Neisseriaceae</taxon>
        <taxon>Neisseria</taxon>
    </lineage>
</organism>
<keyword evidence="4" id="KW-1185">Reference proteome</keyword>
<accession>A0ABT2FDR9</accession>
<dbReference type="PANTHER" id="PTHR45947:SF3">
    <property type="entry name" value="SULFOQUINOVOSYL TRANSFERASE SQD2"/>
    <property type="match status" value="1"/>
</dbReference>
<dbReference type="InterPro" id="IPR001296">
    <property type="entry name" value="Glyco_trans_1"/>
</dbReference>
<reference evidence="3" key="1">
    <citation type="submission" date="2022-08" db="EMBL/GenBank/DDBJ databases">
        <authorList>
            <person name="Volokhov D.V."/>
            <person name="Furtak V.A."/>
            <person name="Zagorodnyaya T.A."/>
        </authorList>
    </citation>
    <scope>NUCLEOTIDE SEQUENCE</scope>
    <source>
        <strain evidence="3">CSL10203-ORH2</strain>
    </source>
</reference>
<dbReference type="Proteomes" id="UP001166947">
    <property type="component" value="Unassembled WGS sequence"/>
</dbReference>
<dbReference type="Pfam" id="PF13439">
    <property type="entry name" value="Glyco_transf_4"/>
    <property type="match status" value="1"/>
</dbReference>
<keyword evidence="3" id="KW-0808">Transferase</keyword>
<dbReference type="GO" id="GO:0016757">
    <property type="term" value="F:glycosyltransferase activity"/>
    <property type="evidence" value="ECO:0007669"/>
    <property type="project" value="UniProtKB-KW"/>
</dbReference>
<dbReference type="SUPFAM" id="SSF53756">
    <property type="entry name" value="UDP-Glycosyltransferase/glycogen phosphorylase"/>
    <property type="match status" value="1"/>
</dbReference>
<comment type="caution">
    <text evidence="3">The sequence shown here is derived from an EMBL/GenBank/DDBJ whole genome shotgun (WGS) entry which is preliminary data.</text>
</comment>
<name>A0ABT2FDR9_9NEIS</name>
<dbReference type="RefSeq" id="WP_259291852.1">
    <property type="nucleotide sequence ID" value="NZ_JANUXW010000005.1"/>
</dbReference>
<dbReference type="EMBL" id="JANUXW010000005">
    <property type="protein sequence ID" value="MCS4534061.1"/>
    <property type="molecule type" value="Genomic_DNA"/>
</dbReference>
<dbReference type="PANTHER" id="PTHR45947">
    <property type="entry name" value="SULFOQUINOVOSYL TRANSFERASE SQD2"/>
    <property type="match status" value="1"/>
</dbReference>
<keyword evidence="3" id="KW-0328">Glycosyltransferase</keyword>
<gene>
    <name evidence="3" type="ORF">NXS09_07075</name>
</gene>
<dbReference type="InterPro" id="IPR050194">
    <property type="entry name" value="Glycosyltransferase_grp1"/>
</dbReference>
<dbReference type="Gene3D" id="3.40.50.2000">
    <property type="entry name" value="Glycogen Phosphorylase B"/>
    <property type="match status" value="2"/>
</dbReference>
<evidence type="ECO:0000313" key="4">
    <source>
        <dbReference type="Proteomes" id="UP001166947"/>
    </source>
</evidence>
<evidence type="ECO:0000313" key="3">
    <source>
        <dbReference type="EMBL" id="MCS4534061.1"/>
    </source>
</evidence>